<feature type="signal peptide" evidence="4">
    <location>
        <begin position="1"/>
        <end position="25"/>
    </location>
</feature>
<evidence type="ECO:0000256" key="2">
    <source>
        <dbReference type="ARBA" id="ARBA00022801"/>
    </source>
</evidence>
<gene>
    <name evidence="6" type="ORF">WMW72_29750</name>
</gene>
<dbReference type="InterPro" id="IPR002509">
    <property type="entry name" value="NODB_dom"/>
</dbReference>
<dbReference type="PROSITE" id="PS51677">
    <property type="entry name" value="NODB"/>
    <property type="match status" value="1"/>
</dbReference>
<protein>
    <submittedName>
        <fullName evidence="6">Polysaccharide deacetylase family protein</fullName>
    </submittedName>
</protein>
<proteinExistence type="predicted"/>
<reference evidence="6 7" key="1">
    <citation type="submission" date="2024-04" db="EMBL/GenBank/DDBJ databases">
        <title>draft genome sequnece of Paenibacillus filicis.</title>
        <authorList>
            <person name="Kim D.-U."/>
        </authorList>
    </citation>
    <scope>NUCLEOTIDE SEQUENCE [LARGE SCALE GENOMIC DNA]</scope>
    <source>
        <strain evidence="6 7">KACC14197</strain>
    </source>
</reference>
<keyword evidence="2" id="KW-0378">Hydrolase</keyword>
<comment type="caution">
    <text evidence="6">The sequence shown here is derived from an EMBL/GenBank/DDBJ whole genome shotgun (WGS) entry which is preliminary data.</text>
</comment>
<dbReference type="Pfam" id="PF01522">
    <property type="entry name" value="Polysacc_deac_1"/>
    <property type="match status" value="1"/>
</dbReference>
<dbReference type="SUPFAM" id="SSF88713">
    <property type="entry name" value="Glycoside hydrolase/deacetylase"/>
    <property type="match status" value="1"/>
</dbReference>
<organism evidence="6 7">
    <name type="scientific">Paenibacillus filicis</name>
    <dbReference type="NCBI Taxonomy" id="669464"/>
    <lineage>
        <taxon>Bacteria</taxon>
        <taxon>Bacillati</taxon>
        <taxon>Bacillota</taxon>
        <taxon>Bacilli</taxon>
        <taxon>Bacillales</taxon>
        <taxon>Paenibacillaceae</taxon>
        <taxon>Paenibacillus</taxon>
    </lineage>
</organism>
<evidence type="ECO:0000256" key="3">
    <source>
        <dbReference type="SAM" id="MobiDB-lite"/>
    </source>
</evidence>
<dbReference type="Proteomes" id="UP001469365">
    <property type="component" value="Unassembled WGS sequence"/>
</dbReference>
<feature type="chain" id="PRO_5045099104" evidence="4">
    <location>
        <begin position="26"/>
        <end position="371"/>
    </location>
</feature>
<keyword evidence="1" id="KW-0479">Metal-binding</keyword>
<feature type="domain" description="NodB homology" evidence="5">
    <location>
        <begin position="175"/>
        <end position="358"/>
    </location>
</feature>
<feature type="compositionally biased region" description="Pro residues" evidence="3">
    <location>
        <begin position="116"/>
        <end position="126"/>
    </location>
</feature>
<dbReference type="InterPro" id="IPR011330">
    <property type="entry name" value="Glyco_hydro/deAcase_b/a-brl"/>
</dbReference>
<evidence type="ECO:0000259" key="5">
    <source>
        <dbReference type="PROSITE" id="PS51677"/>
    </source>
</evidence>
<keyword evidence="7" id="KW-1185">Reference proteome</keyword>
<evidence type="ECO:0000313" key="7">
    <source>
        <dbReference type="Proteomes" id="UP001469365"/>
    </source>
</evidence>
<dbReference type="Gene3D" id="3.20.20.370">
    <property type="entry name" value="Glycoside hydrolase/deacetylase"/>
    <property type="match status" value="1"/>
</dbReference>
<feature type="compositionally biased region" description="Basic and acidic residues" evidence="3">
    <location>
        <begin position="43"/>
        <end position="58"/>
    </location>
</feature>
<evidence type="ECO:0000256" key="1">
    <source>
        <dbReference type="ARBA" id="ARBA00022723"/>
    </source>
</evidence>
<name>A0ABU9DTR9_9BACL</name>
<dbReference type="PROSITE" id="PS51257">
    <property type="entry name" value="PROKAR_LIPOPROTEIN"/>
    <property type="match status" value="1"/>
</dbReference>
<dbReference type="CDD" id="cd10917">
    <property type="entry name" value="CE4_NodB_like_6s_7s"/>
    <property type="match status" value="1"/>
</dbReference>
<keyword evidence="4" id="KW-0732">Signal</keyword>
<accession>A0ABU9DTR9</accession>
<feature type="region of interest" description="Disordered" evidence="3">
    <location>
        <begin position="33"/>
        <end position="152"/>
    </location>
</feature>
<dbReference type="PANTHER" id="PTHR10587">
    <property type="entry name" value="GLYCOSYL TRANSFERASE-RELATED"/>
    <property type="match status" value="1"/>
</dbReference>
<dbReference type="PANTHER" id="PTHR10587:SF133">
    <property type="entry name" value="CHITIN DEACETYLASE 1-RELATED"/>
    <property type="match status" value="1"/>
</dbReference>
<evidence type="ECO:0000313" key="6">
    <source>
        <dbReference type="EMBL" id="MEK8132089.1"/>
    </source>
</evidence>
<sequence length="371" mass="39727">MPRALKRWACIVAGCLLLTACTSLPAPSGAPLPASPDAAAAPLEERLSRSQAVPDERQAGSALEQPSAHQPAPPTGESKGRSSSASESLTLIGPPLPAGGGAKSLQTPETAQLPLSPEPPSAPVPEPEASVSKISASKGIKQAAQKSSKSQGLTLSQLARKYPEFLLLHGRSSNRQIALTFDDAPDATYTPQILDVLKAHKIRATFFLIGSQAEKHPAIVKRIVQEGHVIGNHSYSHPLFTKLSQDSFQQQITRSESILNPLIGYTPKLIRPPYGEISESQLLWASEHGYLVVNWNVDSLDWKQLSEAQVMRNILDHAKAGSIVLQHSGGGHSQNLSGTVQALPKVIEKLQGQGYRIVTLPELLRVTKGKK</sequence>
<evidence type="ECO:0000256" key="4">
    <source>
        <dbReference type="SAM" id="SignalP"/>
    </source>
</evidence>
<dbReference type="RefSeq" id="WP_341419211.1">
    <property type="nucleotide sequence ID" value="NZ_JBBPCC010000026.1"/>
</dbReference>
<dbReference type="InterPro" id="IPR050248">
    <property type="entry name" value="Polysacc_deacetylase_ArnD"/>
</dbReference>
<dbReference type="EMBL" id="JBBPCC010000026">
    <property type="protein sequence ID" value="MEK8132089.1"/>
    <property type="molecule type" value="Genomic_DNA"/>
</dbReference>